<keyword evidence="1" id="KW-0175">Coiled coil</keyword>
<proteinExistence type="predicted"/>
<reference evidence="4 5" key="1">
    <citation type="submission" date="2022-11" db="UniProtKB">
        <authorList>
            <consortium name="WormBaseParasite"/>
        </authorList>
    </citation>
    <scope>IDENTIFICATION</scope>
</reference>
<feature type="chain" id="PRO_5038275839" evidence="2">
    <location>
        <begin position="20"/>
        <end position="404"/>
    </location>
</feature>
<accession>A0A914I317</accession>
<evidence type="ECO:0000313" key="3">
    <source>
        <dbReference type="Proteomes" id="UP000887572"/>
    </source>
</evidence>
<organism evidence="3 5">
    <name type="scientific">Globodera rostochiensis</name>
    <name type="common">Golden nematode worm</name>
    <name type="synonym">Heterodera rostochiensis</name>
    <dbReference type="NCBI Taxonomy" id="31243"/>
    <lineage>
        <taxon>Eukaryota</taxon>
        <taxon>Metazoa</taxon>
        <taxon>Ecdysozoa</taxon>
        <taxon>Nematoda</taxon>
        <taxon>Chromadorea</taxon>
        <taxon>Rhabditida</taxon>
        <taxon>Tylenchina</taxon>
        <taxon>Tylenchomorpha</taxon>
        <taxon>Tylenchoidea</taxon>
        <taxon>Heteroderidae</taxon>
        <taxon>Heteroderinae</taxon>
        <taxon>Globodera</taxon>
    </lineage>
</organism>
<dbReference type="WBParaSite" id="Gr19_v10_g6856.t1">
    <property type="protein sequence ID" value="Gr19_v10_g6856.t1"/>
    <property type="gene ID" value="Gr19_v10_g6856"/>
</dbReference>
<dbReference type="WBParaSite" id="Gr19_v10_g10962.t1">
    <property type="protein sequence ID" value="Gr19_v10_g10962.t1"/>
    <property type="gene ID" value="Gr19_v10_g10962"/>
</dbReference>
<evidence type="ECO:0000313" key="4">
    <source>
        <dbReference type="WBParaSite" id="Gr19_v10_g10962.t1"/>
    </source>
</evidence>
<evidence type="ECO:0000256" key="2">
    <source>
        <dbReference type="SAM" id="SignalP"/>
    </source>
</evidence>
<dbReference type="AlphaFoldDB" id="A0A914I317"/>
<keyword evidence="3" id="KW-1185">Reference proteome</keyword>
<evidence type="ECO:0000313" key="5">
    <source>
        <dbReference type="WBParaSite" id="Gr19_v10_g6856.t1"/>
    </source>
</evidence>
<evidence type="ECO:0000256" key="1">
    <source>
        <dbReference type="SAM" id="Coils"/>
    </source>
</evidence>
<dbReference type="Proteomes" id="UP000887572">
    <property type="component" value="Unplaced"/>
</dbReference>
<sequence>MYHHYLLLVLLALVGGCVADADVYWVRVYLTPSLYDDHHFYYVQATCSSNKELKTNAFSVSREKNLANLKVGIKSARCPDKYQIAVAIIYNNDKKNLDDDQKLEWSAWTAPNTSQTDTFKEDIISIDYHIKFGNYFKLDILPNLAETFNSKMVYRVNVYCAGKERVEFKTYTQSKTMVVFNTALSKCDNYDVKVWPIRKEWKKIENTFGEPVLAHEGIRVKNGATYQINFANYFNLAIGPPLTPNSGQVYYAEVKCHGREADTFRTYTEDDAQIVLNAFECTEYDIFVWKLDNQMVINAEKLFPIEEQKPSNEFAVIIENDGTYQFNYIEEHSVEIDDVHSMDIEDGGVQEQPLKKKLKQMSKDIKELFEKTANIKRDVEGIKNELSTTMSELTEFLKQNFNEQ</sequence>
<feature type="signal peptide" evidence="2">
    <location>
        <begin position="1"/>
        <end position="19"/>
    </location>
</feature>
<name>A0A914I317_GLORO</name>
<protein>
    <submittedName>
        <fullName evidence="4 5">Uncharacterized protein</fullName>
    </submittedName>
</protein>
<keyword evidence="2" id="KW-0732">Signal</keyword>
<feature type="coiled-coil region" evidence="1">
    <location>
        <begin position="358"/>
        <end position="385"/>
    </location>
</feature>